<dbReference type="GO" id="GO:0004822">
    <property type="term" value="F:isoleucine-tRNA ligase activity"/>
    <property type="evidence" value="ECO:0007669"/>
    <property type="project" value="UniProtKB-EC"/>
</dbReference>
<evidence type="ECO:0000256" key="5">
    <source>
        <dbReference type="ARBA" id="ARBA00022741"/>
    </source>
</evidence>
<dbReference type="PROSITE" id="PS00178">
    <property type="entry name" value="AA_TRNA_LIGASE_I"/>
    <property type="match status" value="1"/>
</dbReference>
<dbReference type="GO" id="GO:0005524">
    <property type="term" value="F:ATP binding"/>
    <property type="evidence" value="ECO:0007669"/>
    <property type="project" value="UniProtKB-KW"/>
</dbReference>
<dbReference type="Pfam" id="PF00133">
    <property type="entry name" value="tRNA-synt_1"/>
    <property type="match status" value="1"/>
</dbReference>
<dbReference type="InterPro" id="IPR002300">
    <property type="entry name" value="aa-tRNA-synth_Ia"/>
</dbReference>
<dbReference type="NCBIfam" id="TIGR00392">
    <property type="entry name" value="ileS"/>
    <property type="match status" value="1"/>
</dbReference>
<evidence type="ECO:0000313" key="16">
    <source>
        <dbReference type="Proteomes" id="UP000813461"/>
    </source>
</evidence>
<name>A0A8K0QY60_9PLEO</name>
<feature type="region of interest" description="Disordered" evidence="12">
    <location>
        <begin position="277"/>
        <end position="318"/>
    </location>
</feature>
<keyword evidence="4" id="KW-0436">Ligase</keyword>
<keyword evidence="6" id="KW-0067">ATP-binding</keyword>
<evidence type="ECO:0000256" key="12">
    <source>
        <dbReference type="SAM" id="MobiDB-lite"/>
    </source>
</evidence>
<accession>A0A8K0QY60</accession>
<evidence type="ECO:0000256" key="9">
    <source>
        <dbReference type="ARBA" id="ARBA00032665"/>
    </source>
</evidence>
<evidence type="ECO:0000256" key="2">
    <source>
        <dbReference type="ARBA" id="ARBA00005594"/>
    </source>
</evidence>
<dbReference type="EC" id="6.1.1.5" evidence="3"/>
<evidence type="ECO:0000313" key="15">
    <source>
        <dbReference type="EMBL" id="KAH7078325.1"/>
    </source>
</evidence>
<dbReference type="Gene3D" id="3.40.50.620">
    <property type="entry name" value="HUPs"/>
    <property type="match status" value="2"/>
</dbReference>
<dbReference type="EMBL" id="JAGMVJ010000017">
    <property type="protein sequence ID" value="KAH7078325.1"/>
    <property type="molecule type" value="Genomic_DNA"/>
</dbReference>
<dbReference type="SUPFAM" id="SSF47323">
    <property type="entry name" value="Anticodon-binding domain of a subclass of class I aminoacyl-tRNA synthetases"/>
    <property type="match status" value="1"/>
</dbReference>
<comment type="caution">
    <text evidence="15">The sequence shown here is derived from an EMBL/GenBank/DDBJ whole genome shotgun (WGS) entry which is preliminary data.</text>
</comment>
<dbReference type="InterPro" id="IPR050081">
    <property type="entry name" value="Ile-tRNA_ligase"/>
</dbReference>
<dbReference type="InterPro" id="IPR005373">
    <property type="entry name" value="PHAF1"/>
</dbReference>
<evidence type="ECO:0000256" key="4">
    <source>
        <dbReference type="ARBA" id="ARBA00022598"/>
    </source>
</evidence>
<dbReference type="GO" id="GO:0005739">
    <property type="term" value="C:mitochondrion"/>
    <property type="evidence" value="ECO:0007669"/>
    <property type="project" value="UniProtKB-SubCell"/>
</dbReference>
<reference evidence="15" key="1">
    <citation type="journal article" date="2021" name="Nat. Commun.">
        <title>Genetic determinants of endophytism in the Arabidopsis root mycobiome.</title>
        <authorList>
            <person name="Mesny F."/>
            <person name="Miyauchi S."/>
            <person name="Thiergart T."/>
            <person name="Pickel B."/>
            <person name="Atanasova L."/>
            <person name="Karlsson M."/>
            <person name="Huettel B."/>
            <person name="Barry K.W."/>
            <person name="Haridas S."/>
            <person name="Chen C."/>
            <person name="Bauer D."/>
            <person name="Andreopoulos W."/>
            <person name="Pangilinan J."/>
            <person name="LaButti K."/>
            <person name="Riley R."/>
            <person name="Lipzen A."/>
            <person name="Clum A."/>
            <person name="Drula E."/>
            <person name="Henrissat B."/>
            <person name="Kohler A."/>
            <person name="Grigoriev I.V."/>
            <person name="Martin F.M."/>
            <person name="Hacquard S."/>
        </authorList>
    </citation>
    <scope>NUCLEOTIDE SEQUENCE</scope>
    <source>
        <strain evidence="15">MPI-SDFR-AT-0120</strain>
    </source>
</reference>
<feature type="compositionally biased region" description="Basic and acidic residues" evidence="12">
    <location>
        <begin position="360"/>
        <end position="371"/>
    </location>
</feature>
<evidence type="ECO:0000256" key="1">
    <source>
        <dbReference type="ARBA" id="ARBA00004173"/>
    </source>
</evidence>
<dbReference type="Pfam" id="PF03676">
    <property type="entry name" value="PHAF1"/>
    <property type="match status" value="1"/>
</dbReference>
<dbReference type="Gene3D" id="3.90.740.10">
    <property type="entry name" value="Valyl/Leucyl/Isoleucyl-tRNA synthetase, editing domain"/>
    <property type="match status" value="1"/>
</dbReference>
<dbReference type="InterPro" id="IPR002301">
    <property type="entry name" value="Ile-tRNA-ligase"/>
</dbReference>
<dbReference type="Pfam" id="PF08264">
    <property type="entry name" value="Anticodon_1"/>
    <property type="match status" value="1"/>
</dbReference>
<feature type="compositionally biased region" description="Polar residues" evidence="12">
    <location>
        <begin position="1181"/>
        <end position="1191"/>
    </location>
</feature>
<feature type="region of interest" description="Disordered" evidence="12">
    <location>
        <begin position="349"/>
        <end position="375"/>
    </location>
</feature>
<evidence type="ECO:0000256" key="7">
    <source>
        <dbReference type="ARBA" id="ARBA00022917"/>
    </source>
</evidence>
<dbReference type="GO" id="GO:0002161">
    <property type="term" value="F:aminoacyl-tRNA deacylase activity"/>
    <property type="evidence" value="ECO:0007669"/>
    <property type="project" value="InterPro"/>
</dbReference>
<dbReference type="CDD" id="cd07960">
    <property type="entry name" value="Anticodon_Ia_Ile_BEm"/>
    <property type="match status" value="1"/>
</dbReference>
<dbReference type="PANTHER" id="PTHR42765">
    <property type="entry name" value="SOLEUCYL-TRNA SYNTHETASE"/>
    <property type="match status" value="1"/>
</dbReference>
<dbReference type="InterPro" id="IPR013155">
    <property type="entry name" value="M/V/L/I-tRNA-synth_anticd-bd"/>
</dbReference>
<keyword evidence="7" id="KW-0648">Protein biosynthesis</keyword>
<dbReference type="OrthoDB" id="10264412at2759"/>
<dbReference type="GO" id="GO:0006428">
    <property type="term" value="P:isoleucyl-tRNA aminoacylation"/>
    <property type="evidence" value="ECO:0007669"/>
    <property type="project" value="InterPro"/>
</dbReference>
<dbReference type="GO" id="GO:0000049">
    <property type="term" value="F:tRNA binding"/>
    <property type="evidence" value="ECO:0007669"/>
    <property type="project" value="InterPro"/>
</dbReference>
<dbReference type="SUPFAM" id="SSF52374">
    <property type="entry name" value="Nucleotidylyl transferase"/>
    <property type="match status" value="1"/>
</dbReference>
<evidence type="ECO:0000256" key="10">
    <source>
        <dbReference type="ARBA" id="ARBA00048359"/>
    </source>
</evidence>
<gene>
    <name evidence="15" type="ORF">FB567DRAFT_582586</name>
</gene>
<dbReference type="Gene3D" id="1.10.730.20">
    <property type="match status" value="1"/>
</dbReference>
<dbReference type="PRINTS" id="PR00984">
    <property type="entry name" value="TRNASYNTHILE"/>
</dbReference>
<evidence type="ECO:0000256" key="6">
    <source>
        <dbReference type="ARBA" id="ARBA00022840"/>
    </source>
</evidence>
<dbReference type="Gene3D" id="1.10.10.830">
    <property type="entry name" value="Ile-tRNA synthetase CP2 domain-like"/>
    <property type="match status" value="1"/>
</dbReference>
<dbReference type="InterPro" id="IPR033708">
    <property type="entry name" value="Anticodon_Ile_BEm"/>
</dbReference>
<feature type="domain" description="Aminoacyl-tRNA synthetase class Ia" evidence="13">
    <location>
        <begin position="576"/>
        <end position="1214"/>
    </location>
</feature>
<dbReference type="InterPro" id="IPR009080">
    <property type="entry name" value="tRNAsynth_Ia_anticodon-bd"/>
</dbReference>
<feature type="region of interest" description="Disordered" evidence="12">
    <location>
        <begin position="1169"/>
        <end position="1191"/>
    </location>
</feature>
<evidence type="ECO:0000259" key="13">
    <source>
        <dbReference type="Pfam" id="PF00133"/>
    </source>
</evidence>
<evidence type="ECO:0000256" key="11">
    <source>
        <dbReference type="ARBA" id="ARBA00068280"/>
    </source>
</evidence>
<evidence type="ECO:0000256" key="8">
    <source>
        <dbReference type="ARBA" id="ARBA00023146"/>
    </source>
</evidence>
<dbReference type="InterPro" id="IPR009008">
    <property type="entry name" value="Val/Leu/Ile-tRNA-synth_edit"/>
</dbReference>
<dbReference type="InterPro" id="IPR001412">
    <property type="entry name" value="aa-tRNA-synth_I_CS"/>
</dbReference>
<comment type="catalytic activity">
    <reaction evidence="10">
        <text>tRNA(Ile) + L-isoleucine + ATP = L-isoleucyl-tRNA(Ile) + AMP + diphosphate</text>
        <dbReference type="Rhea" id="RHEA:11060"/>
        <dbReference type="Rhea" id="RHEA-COMP:9666"/>
        <dbReference type="Rhea" id="RHEA-COMP:9695"/>
        <dbReference type="ChEBI" id="CHEBI:30616"/>
        <dbReference type="ChEBI" id="CHEBI:33019"/>
        <dbReference type="ChEBI" id="CHEBI:58045"/>
        <dbReference type="ChEBI" id="CHEBI:78442"/>
        <dbReference type="ChEBI" id="CHEBI:78528"/>
        <dbReference type="ChEBI" id="CHEBI:456215"/>
        <dbReference type="EC" id="6.1.1.5"/>
    </reaction>
</comment>
<feature type="region of interest" description="Disordered" evidence="12">
    <location>
        <begin position="549"/>
        <end position="569"/>
    </location>
</feature>
<dbReference type="Proteomes" id="UP000813461">
    <property type="component" value="Unassembled WGS sequence"/>
</dbReference>
<feature type="domain" description="Methionyl/Valyl/Leucyl/Isoleucyl-tRNA synthetase anticodon-binding" evidence="14">
    <location>
        <begin position="1270"/>
        <end position="1424"/>
    </location>
</feature>
<protein>
    <recommendedName>
        <fullName evidence="11">Isoleucine--tRNA ligase, mitochondrial</fullName>
        <ecNumber evidence="3">6.1.1.5</ecNumber>
    </recommendedName>
    <alternativeName>
        <fullName evidence="9">Isoleucyl-tRNA synthetase</fullName>
    </alternativeName>
</protein>
<dbReference type="FunFam" id="3.40.50.620:FF:000111">
    <property type="entry name" value="Mitochondrial isoleucyl-tRNA synthetase"/>
    <property type="match status" value="1"/>
</dbReference>
<dbReference type="GO" id="GO:0032543">
    <property type="term" value="P:mitochondrial translation"/>
    <property type="evidence" value="ECO:0007669"/>
    <property type="project" value="TreeGrafter"/>
</dbReference>
<dbReference type="SUPFAM" id="SSF50677">
    <property type="entry name" value="ValRS/IleRS/LeuRS editing domain"/>
    <property type="match status" value="1"/>
</dbReference>
<comment type="similarity">
    <text evidence="2">Belongs to the class-I aminoacyl-tRNA synthetase family.</text>
</comment>
<dbReference type="PANTHER" id="PTHR42765:SF1">
    <property type="entry name" value="ISOLEUCINE--TRNA LIGASE, MITOCHONDRIAL"/>
    <property type="match status" value="1"/>
</dbReference>
<proteinExistence type="inferred from homology"/>
<dbReference type="InterPro" id="IPR014729">
    <property type="entry name" value="Rossmann-like_a/b/a_fold"/>
</dbReference>
<organism evidence="15 16">
    <name type="scientific">Paraphoma chrysanthemicola</name>
    <dbReference type="NCBI Taxonomy" id="798071"/>
    <lineage>
        <taxon>Eukaryota</taxon>
        <taxon>Fungi</taxon>
        <taxon>Dikarya</taxon>
        <taxon>Ascomycota</taxon>
        <taxon>Pezizomycotina</taxon>
        <taxon>Dothideomycetes</taxon>
        <taxon>Pleosporomycetidae</taxon>
        <taxon>Pleosporales</taxon>
        <taxon>Pleosporineae</taxon>
        <taxon>Phaeosphaeriaceae</taxon>
        <taxon>Paraphoma</taxon>
    </lineage>
</organism>
<comment type="subcellular location">
    <subcellularLocation>
        <location evidence="1">Mitochondrion</location>
    </subcellularLocation>
</comment>
<sequence>MDDGTMQLVPGRSVGFMTLGCSLHEVLTTIKAEVKAFPRFQLYHDDLRPIASPIQVVLPDNGLRLQFDGPDQRLRLIEVLDFAKARLVYKDIEVYKPAEGNNTLSGASSGPRFRHIYDKLLGPTYGGEYIPPKSEDPSARGTYNLSYPGVAFNFPVQHSAYSPKKDFISLLSSTATGPATSMAIFHGESWQKARGTLFTAIPANPRSLALAGKGRDGGPDEIETIKIHGEGRIEVVRRFNQPFWIVLSETTPQDLIMELGAPDAIYRKNDHRLSIHKDRRTSDASDLSPGGLTSDDMLDSDRGSAIGSDPGDDWEDDDEAALEAQERDIAAAEHFYNYYNHGFDILISQPTQISPPSPTAERREADLHEEGELSAQPLNHLTVTKVIFHGNVPGSYQFNRHRRSRWTLEHVPSAMYRDPLSSEMRFGDISGRLKEVFKSHYESEEQEWLQQRGMALNRGWGDSPGSSCELLGGWDEASSKKSRFANPGSGMVDGAGDVGNVELFGFPGMVFEVLKNGASSFPPRPSPATNSEYLRRCTDDLYTWQRSSERFNASPKTGDRPHDTIGAGSSISLAEPESFTLHDGPPYANGPLHIGHALNKITKDIICRFEVTQNKKVSYIPGWDCHGLPIEIKALQAQKKDATQTSPVAIRKAARQLATRTVEEQKRGFKEWAVMGDWDNAYKTMERGFEIRQLEVFKSMFEKGLIYRQNKPVHWSPSSRTALAEAELEYDEGHKSLAAFVRFPVHVSEQLKQGKLKGVEGEINVVIWTTTPWTLPANSAIAVHKDMEYCLVEDSNGNGDLTLIAASRIADYAKVLERELFVNRSGILGSHLAGNLQYHNPFQKARGLQSVIHADFVTDASGTGLVHCAAGHGMDDYHVCHALGLPAFAPVDDAGAFTKEAFPEQPELLEGLLVADEKKSASNAVCDYLESQDLLRARQEYRHKYPIDWRTKQPVITRATEQWFANVESIKEPSMNAIDSVKFIPETGRPRLESFIQGRSQWCISRQRAWGVPIPALYKVDGDNLEATMDPETITHIINVVKERGIDAWWTDAPDDPVWKPDHLEGTYVRGRDTMDVWFDSGTSWTLLPPRQDQPVADVYFEGTDQHRGWFQSSLLTHVATQPYSTASTVKAPYKTLITHGFTLDSEGRKMSKSLGNVISPSQIMSGELLPPVKRKKQKSKTPNTPTQETYDSMGSDALRLWVASSDYTRDVTIGQPVLLSVNQALHKYRVTFKWLLGIFSLPSCPPNFSSFTHLAPEEPEGQASIVLADRLAIHRLVTTSREIHAHFTRYEFFKGVNALNKYIASDLSAFYFETLKDRIYTGSTQDCILIQRILGLVFYEILKILAPVAPLLVEEVWAHVPQTLRENTTHPARAHWIPLEPPEHPRQDDMLSLATAINALGSAIKHAQEVLRADKKIGSGLEVGVTLYLPSSSAAETLQADFVNATHPDFDQVRDFEEQLASLFVVSGVRIRVAQDSARSSEDDVMEGFDGFEVEDPDEFKSQMDWVVDSPIEPVKDGSWLSDGARVVVHPPPGGKCARCWRFVKTVEEDEICGRCVEVVKSGVGDAAP</sequence>
<keyword evidence="5" id="KW-0547">Nucleotide-binding</keyword>
<evidence type="ECO:0000259" key="14">
    <source>
        <dbReference type="Pfam" id="PF08264"/>
    </source>
</evidence>
<evidence type="ECO:0000256" key="3">
    <source>
        <dbReference type="ARBA" id="ARBA00013165"/>
    </source>
</evidence>
<keyword evidence="8 15" id="KW-0030">Aminoacyl-tRNA synthetase</keyword>
<keyword evidence="16" id="KW-1185">Reference proteome</keyword>